<dbReference type="eggNOG" id="COG1162">
    <property type="taxonomic scope" value="Bacteria"/>
</dbReference>
<dbReference type="InterPro" id="IPR004881">
    <property type="entry name" value="Ribosome_biogen_GTPase_RsgA"/>
</dbReference>
<feature type="domain" description="EngC GTPase" evidence="4">
    <location>
        <begin position="103"/>
        <end position="250"/>
    </location>
</feature>
<evidence type="ECO:0000256" key="1">
    <source>
        <dbReference type="ARBA" id="ARBA00022741"/>
    </source>
</evidence>
<dbReference type="GO" id="GO:0019843">
    <property type="term" value="F:rRNA binding"/>
    <property type="evidence" value="ECO:0007669"/>
    <property type="project" value="UniProtKB-KW"/>
</dbReference>
<evidence type="ECO:0000259" key="5">
    <source>
        <dbReference type="PROSITE" id="PS51721"/>
    </source>
</evidence>
<dbReference type="EC" id="3.6.1.-" evidence="3"/>
<dbReference type="InterPro" id="IPR010914">
    <property type="entry name" value="RsgA_GTPase_dom"/>
</dbReference>
<comment type="function">
    <text evidence="3">One of several proteins that assist in the late maturation steps of the functional core of the 30S ribosomal subunit. Helps release RbfA from mature subunits. May play a role in the assembly of ribosomal proteins into the subunit. Circularly permuted GTPase that catalyzes slow GTP hydrolysis, GTPase activity is stimulated by the 30S ribosomal subunit.</text>
</comment>
<feature type="binding site" evidence="3">
    <location>
        <position position="276"/>
    </location>
    <ligand>
        <name>Zn(2+)</name>
        <dbReference type="ChEBI" id="CHEBI:29105"/>
    </ligand>
</feature>
<dbReference type="Gene3D" id="2.40.50.140">
    <property type="entry name" value="Nucleic acid-binding proteins"/>
    <property type="match status" value="1"/>
</dbReference>
<keyword evidence="1 3" id="KW-0547">Nucleotide-binding</keyword>
<dbReference type="STRING" id="324925.Ppha_2400"/>
<keyword evidence="2 3" id="KW-0342">GTP-binding</keyword>
<keyword evidence="3" id="KW-0479">Metal-binding</keyword>
<accession>B4SER3</accession>
<dbReference type="GO" id="GO:0005525">
    <property type="term" value="F:GTP binding"/>
    <property type="evidence" value="ECO:0007669"/>
    <property type="project" value="UniProtKB-UniRule"/>
</dbReference>
<reference evidence="6 7" key="1">
    <citation type="submission" date="2008-06" db="EMBL/GenBank/DDBJ databases">
        <title>Complete sequence of Pelodictyon phaeoclathratiforme BU-1.</title>
        <authorList>
            <consortium name="US DOE Joint Genome Institute"/>
            <person name="Lucas S."/>
            <person name="Copeland A."/>
            <person name="Lapidus A."/>
            <person name="Glavina del Rio T."/>
            <person name="Dalin E."/>
            <person name="Tice H."/>
            <person name="Bruce D."/>
            <person name="Goodwin L."/>
            <person name="Pitluck S."/>
            <person name="Schmutz J."/>
            <person name="Larimer F."/>
            <person name="Land M."/>
            <person name="Hauser L."/>
            <person name="Kyrpides N."/>
            <person name="Mikhailova N."/>
            <person name="Liu Z."/>
            <person name="Li T."/>
            <person name="Zhao F."/>
            <person name="Overmann J."/>
            <person name="Bryant D.A."/>
            <person name="Richardson P."/>
        </authorList>
    </citation>
    <scope>NUCLEOTIDE SEQUENCE [LARGE SCALE GENOMIC DNA]</scope>
    <source>
        <strain evidence="7">DSM 5477 / BU-1</strain>
    </source>
</reference>
<comment type="cofactor">
    <cofactor evidence="3">
        <name>Zn(2+)</name>
        <dbReference type="ChEBI" id="CHEBI:29105"/>
    </cofactor>
    <text evidence="3">Binds 1 zinc ion per subunit.</text>
</comment>
<dbReference type="RefSeq" id="WP_012509063.1">
    <property type="nucleotide sequence ID" value="NC_011060.1"/>
</dbReference>
<comment type="subunit">
    <text evidence="3">Monomer. Associates with 30S ribosomal subunit, binds 16S rRNA.</text>
</comment>
<dbReference type="NCBIfam" id="TIGR00157">
    <property type="entry name" value="ribosome small subunit-dependent GTPase A"/>
    <property type="match status" value="1"/>
</dbReference>
<feature type="domain" description="CP-type G" evidence="5">
    <location>
        <begin position="94"/>
        <end position="252"/>
    </location>
</feature>
<keyword evidence="3" id="KW-0963">Cytoplasm</keyword>
<dbReference type="Proteomes" id="UP000002724">
    <property type="component" value="Chromosome"/>
</dbReference>
<comment type="similarity">
    <text evidence="3">Belongs to the TRAFAC class YlqF/YawG GTPase family. RsgA subfamily.</text>
</comment>
<gene>
    <name evidence="3" type="primary">rsgA</name>
    <name evidence="6" type="ordered locus">Ppha_2400</name>
</gene>
<evidence type="ECO:0000256" key="2">
    <source>
        <dbReference type="ARBA" id="ARBA00023134"/>
    </source>
</evidence>
<dbReference type="Gene3D" id="1.10.40.50">
    <property type="entry name" value="Probable gtpase engc, domain 3"/>
    <property type="match status" value="1"/>
</dbReference>
<dbReference type="Gene3D" id="3.40.50.300">
    <property type="entry name" value="P-loop containing nucleotide triphosphate hydrolases"/>
    <property type="match status" value="1"/>
</dbReference>
<keyword evidence="3" id="KW-0378">Hydrolase</keyword>
<dbReference type="EMBL" id="CP001110">
    <property type="protein sequence ID" value="ACF44589.1"/>
    <property type="molecule type" value="Genomic_DNA"/>
</dbReference>
<name>B4SER3_PELPB</name>
<keyword evidence="3" id="KW-0694">RNA-binding</keyword>
<dbReference type="SUPFAM" id="SSF50249">
    <property type="entry name" value="Nucleic acid-binding proteins"/>
    <property type="match status" value="1"/>
</dbReference>
<dbReference type="PANTHER" id="PTHR32120:SF11">
    <property type="entry name" value="SMALL RIBOSOMAL SUBUNIT BIOGENESIS GTPASE RSGA 1, MITOCHONDRIAL-RELATED"/>
    <property type="match status" value="1"/>
</dbReference>
<dbReference type="InterPro" id="IPR012340">
    <property type="entry name" value="NA-bd_OB-fold"/>
</dbReference>
<dbReference type="GO" id="GO:0042274">
    <property type="term" value="P:ribosomal small subunit biogenesis"/>
    <property type="evidence" value="ECO:0007669"/>
    <property type="project" value="UniProtKB-UniRule"/>
</dbReference>
<dbReference type="Pfam" id="PF03193">
    <property type="entry name" value="RsgA_GTPase"/>
    <property type="match status" value="1"/>
</dbReference>
<dbReference type="CDD" id="cd01854">
    <property type="entry name" value="YjeQ_EngC"/>
    <property type="match status" value="1"/>
</dbReference>
<dbReference type="InterPro" id="IPR030378">
    <property type="entry name" value="G_CP_dom"/>
</dbReference>
<dbReference type="OrthoDB" id="9809485at2"/>
<dbReference type="AlphaFoldDB" id="B4SER3"/>
<feature type="binding site" evidence="3">
    <location>
        <position position="281"/>
    </location>
    <ligand>
        <name>Zn(2+)</name>
        <dbReference type="ChEBI" id="CHEBI:29105"/>
    </ligand>
</feature>
<feature type="binding site" evidence="3">
    <location>
        <position position="283"/>
    </location>
    <ligand>
        <name>Zn(2+)</name>
        <dbReference type="ChEBI" id="CHEBI:29105"/>
    </ligand>
</feature>
<dbReference type="PANTHER" id="PTHR32120">
    <property type="entry name" value="SMALL RIBOSOMAL SUBUNIT BIOGENESIS GTPASE RSGA"/>
    <property type="match status" value="1"/>
</dbReference>
<evidence type="ECO:0000313" key="6">
    <source>
        <dbReference type="EMBL" id="ACF44589.1"/>
    </source>
</evidence>
<feature type="binding site" evidence="3">
    <location>
        <begin position="194"/>
        <end position="202"/>
    </location>
    <ligand>
        <name>GTP</name>
        <dbReference type="ChEBI" id="CHEBI:37565"/>
    </ligand>
</feature>
<protein>
    <recommendedName>
        <fullName evidence="3">Small ribosomal subunit biogenesis GTPase RsgA</fullName>
        <ecNumber evidence="3">3.6.1.-</ecNumber>
    </recommendedName>
</protein>
<dbReference type="PROSITE" id="PS50936">
    <property type="entry name" value="ENGC_GTPASE"/>
    <property type="match status" value="1"/>
</dbReference>
<keyword evidence="7" id="KW-1185">Reference proteome</keyword>
<dbReference type="HAMAP" id="MF_01820">
    <property type="entry name" value="GTPase_RsgA"/>
    <property type="match status" value="1"/>
</dbReference>
<keyword evidence="3" id="KW-0862">Zinc</keyword>
<dbReference type="InterPro" id="IPR027417">
    <property type="entry name" value="P-loop_NTPase"/>
</dbReference>
<evidence type="ECO:0000256" key="3">
    <source>
        <dbReference type="HAMAP-Rule" id="MF_01820"/>
    </source>
</evidence>
<proteinExistence type="inferred from homology"/>
<keyword evidence="3" id="KW-0699">rRNA-binding</keyword>
<dbReference type="GO" id="GO:0046872">
    <property type="term" value="F:metal ion binding"/>
    <property type="evidence" value="ECO:0007669"/>
    <property type="project" value="UniProtKB-KW"/>
</dbReference>
<dbReference type="HOGENOM" id="CLU_033617_2_0_10"/>
<keyword evidence="3" id="KW-0690">Ribosome biogenesis</keyword>
<feature type="binding site" evidence="3">
    <location>
        <begin position="143"/>
        <end position="146"/>
    </location>
    <ligand>
        <name>GTP</name>
        <dbReference type="ChEBI" id="CHEBI:37565"/>
    </ligand>
</feature>
<evidence type="ECO:0000259" key="4">
    <source>
        <dbReference type="PROSITE" id="PS50936"/>
    </source>
</evidence>
<dbReference type="KEGG" id="pph:Ppha_2400"/>
<dbReference type="SUPFAM" id="SSF52540">
    <property type="entry name" value="P-loop containing nucleoside triphosphate hydrolases"/>
    <property type="match status" value="1"/>
</dbReference>
<feature type="binding site" evidence="3">
    <location>
        <position position="289"/>
    </location>
    <ligand>
        <name>Zn(2+)</name>
        <dbReference type="ChEBI" id="CHEBI:29105"/>
    </ligand>
</feature>
<dbReference type="PROSITE" id="PS51721">
    <property type="entry name" value="G_CP"/>
    <property type="match status" value="1"/>
</dbReference>
<dbReference type="GO" id="GO:0003924">
    <property type="term" value="F:GTPase activity"/>
    <property type="evidence" value="ECO:0007669"/>
    <property type="project" value="UniProtKB-UniRule"/>
</dbReference>
<dbReference type="GO" id="GO:0005737">
    <property type="term" value="C:cytoplasm"/>
    <property type="evidence" value="ECO:0007669"/>
    <property type="project" value="UniProtKB-SubCell"/>
</dbReference>
<sequence>MERKRVAGEVMKGMVVEVTGSTYMVITDGGKVFRCRTFPGTKTENDFSSLVAVGDRVVLKETETGTEFFEAVITLVERRRSALTRKRDLRRNRSKEKVQVIAANIDQLVVVVSAFDPPLSTRLIDRYLVFAESEQLKTVIVVNKMDLEESQETRELMEPYRILDYRILYTSAEEQSGMKALRKVLAGKLSALSGHSGVGKSTLINQIFGEELLRTGETNEKTGKGLHTTSSAIMLALPRGGYIIDTPGIREFNLSGITRENLRFYFKEFLPHMPECAYSSCTHTVEPECGIQKAVKSGHIDPERYESYLAIYESIDRDS</sequence>
<evidence type="ECO:0000313" key="7">
    <source>
        <dbReference type="Proteomes" id="UP000002724"/>
    </source>
</evidence>
<comment type="subcellular location">
    <subcellularLocation>
        <location evidence="3">Cytoplasm</location>
    </subcellularLocation>
</comment>
<organism evidence="6 7">
    <name type="scientific">Pelodictyon phaeoclathratiforme (strain DSM 5477 / BU-1)</name>
    <dbReference type="NCBI Taxonomy" id="324925"/>
    <lineage>
        <taxon>Bacteria</taxon>
        <taxon>Pseudomonadati</taxon>
        <taxon>Chlorobiota</taxon>
        <taxon>Chlorobiia</taxon>
        <taxon>Chlorobiales</taxon>
        <taxon>Chlorobiaceae</taxon>
        <taxon>Chlorobium/Pelodictyon group</taxon>
        <taxon>Pelodictyon</taxon>
    </lineage>
</organism>